<feature type="coiled-coil region" evidence="5">
    <location>
        <begin position="202"/>
        <end position="341"/>
    </location>
</feature>
<evidence type="ECO:0000313" key="7">
    <source>
        <dbReference type="EMBL" id="CAD7646069.1"/>
    </source>
</evidence>
<dbReference type="EMBL" id="OC890420">
    <property type="protein sequence ID" value="CAD7646069.1"/>
    <property type="molecule type" value="Genomic_DNA"/>
</dbReference>
<dbReference type="AlphaFoldDB" id="A0A7R9QHR6"/>
<comment type="subcellular location">
    <subcellularLocation>
        <location evidence="1">Nucleus</location>
    </subcellularLocation>
</comment>
<dbReference type="InterPro" id="IPR027417">
    <property type="entry name" value="P-loop_NTPase"/>
</dbReference>
<evidence type="ECO:0000256" key="2">
    <source>
        <dbReference type="ARBA" id="ARBA00022741"/>
    </source>
</evidence>
<dbReference type="GO" id="GO:0000796">
    <property type="term" value="C:condensin complex"/>
    <property type="evidence" value="ECO:0007669"/>
    <property type="project" value="TreeGrafter"/>
</dbReference>
<keyword evidence="2" id="KW-0547">Nucleotide-binding</keyword>
<dbReference type="GO" id="GO:0007076">
    <property type="term" value="P:mitotic chromosome condensation"/>
    <property type="evidence" value="ECO:0007669"/>
    <property type="project" value="TreeGrafter"/>
</dbReference>
<keyword evidence="5" id="KW-0175">Coiled coil</keyword>
<evidence type="ECO:0000259" key="6">
    <source>
        <dbReference type="Pfam" id="PF02463"/>
    </source>
</evidence>
<feature type="non-terminal residue" evidence="7">
    <location>
        <position position="388"/>
    </location>
</feature>
<feature type="coiled-coil region" evidence="5">
    <location>
        <begin position="149"/>
        <end position="176"/>
    </location>
</feature>
<dbReference type="InterPro" id="IPR003395">
    <property type="entry name" value="RecF/RecN/SMC_N"/>
</dbReference>
<feature type="domain" description="RecF/RecN/SMC N-terminal" evidence="6">
    <location>
        <begin position="1"/>
        <end position="94"/>
    </location>
</feature>
<keyword evidence="4" id="KW-0539">Nucleus</keyword>
<dbReference type="OrthoDB" id="5575062at2759"/>
<keyword evidence="8" id="KW-1185">Reference proteome</keyword>
<dbReference type="Gene3D" id="3.40.50.300">
    <property type="entry name" value="P-loop containing nucleotide triphosphate hydrolases"/>
    <property type="match status" value="1"/>
</dbReference>
<protein>
    <recommendedName>
        <fullName evidence="6">RecF/RecN/SMC N-terminal domain-containing protein</fullName>
    </recommendedName>
</protein>
<proteinExistence type="predicted"/>
<dbReference type="Proteomes" id="UP000759131">
    <property type="component" value="Unassembled WGS sequence"/>
</dbReference>
<dbReference type="SUPFAM" id="SSF52540">
    <property type="entry name" value="P-loop containing nucleoside triphosphate hydrolases"/>
    <property type="match status" value="1"/>
</dbReference>
<keyword evidence="3" id="KW-0067">ATP-binding</keyword>
<evidence type="ECO:0000256" key="3">
    <source>
        <dbReference type="ARBA" id="ARBA00022840"/>
    </source>
</evidence>
<dbReference type="EMBL" id="CAJPIZ010035845">
    <property type="protein sequence ID" value="CAG2120854.1"/>
    <property type="molecule type" value="Genomic_DNA"/>
</dbReference>
<organism evidence="7">
    <name type="scientific">Medioppia subpectinata</name>
    <dbReference type="NCBI Taxonomy" id="1979941"/>
    <lineage>
        <taxon>Eukaryota</taxon>
        <taxon>Metazoa</taxon>
        <taxon>Ecdysozoa</taxon>
        <taxon>Arthropoda</taxon>
        <taxon>Chelicerata</taxon>
        <taxon>Arachnida</taxon>
        <taxon>Acari</taxon>
        <taxon>Acariformes</taxon>
        <taxon>Sarcoptiformes</taxon>
        <taxon>Oribatida</taxon>
        <taxon>Brachypylina</taxon>
        <taxon>Oppioidea</taxon>
        <taxon>Oppiidae</taxon>
        <taxon>Medioppia</taxon>
    </lineage>
</organism>
<dbReference type="PANTHER" id="PTHR18937:SF172">
    <property type="entry name" value="STRUCTURAL MAINTENANCE OF CHROMOSOMES PROTEIN"/>
    <property type="match status" value="1"/>
</dbReference>
<dbReference type="PANTHER" id="PTHR18937">
    <property type="entry name" value="STRUCTURAL MAINTENANCE OF CHROMOSOMES SMC FAMILY MEMBER"/>
    <property type="match status" value="1"/>
</dbReference>
<evidence type="ECO:0000256" key="5">
    <source>
        <dbReference type="SAM" id="Coils"/>
    </source>
</evidence>
<reference evidence="7" key="1">
    <citation type="submission" date="2020-11" db="EMBL/GenBank/DDBJ databases">
        <authorList>
            <person name="Tran Van P."/>
        </authorList>
    </citation>
    <scope>NUCLEOTIDE SEQUENCE</scope>
</reference>
<dbReference type="GO" id="GO:0005524">
    <property type="term" value="F:ATP binding"/>
    <property type="evidence" value="ECO:0007669"/>
    <property type="project" value="UniProtKB-KW"/>
</dbReference>
<evidence type="ECO:0000256" key="4">
    <source>
        <dbReference type="ARBA" id="ARBA00023242"/>
    </source>
</evidence>
<sequence length="388" mass="45322">MLFVFGYRAQKLRSKKLSVLIHSSDTHPDFTFCRVIVHFALINDKPGDDFEFVADSNFTVSRTANKDNSSHYSIDDRKVQFKEVSRLLSSHGIDLRYNRFLILQGEVEQIALMKPKADTEGESGMLEFLEDIIGTTRLKEPLNQLWDKVEEYNELRSEKMNRVKVVEKEMNALKEAKDEAIKFLEAENEITIEKSKLYQTYRSDANAEKETALKEYNRANDIFQTAMNEINELKQQRETSETEHKDMSQQFAVINKKSEDLNEKYKDCERRDVQLRDKLKNIKTKGKKMEKTIEDETKKLDELTEMPEKCEQEIQKLTLKKETAENDLKVAKERLAVVMGEIKGDTEPLLHRKDEIEKQLLSLQKGVNDMRSSMEIAKQELDIYLSEE</sequence>
<accession>A0A7R9QHR6</accession>
<evidence type="ECO:0000313" key="8">
    <source>
        <dbReference type="Proteomes" id="UP000759131"/>
    </source>
</evidence>
<dbReference type="GO" id="GO:0005634">
    <property type="term" value="C:nucleus"/>
    <property type="evidence" value="ECO:0007669"/>
    <property type="project" value="UniProtKB-SubCell"/>
</dbReference>
<dbReference type="Pfam" id="PF02463">
    <property type="entry name" value="SMC_N"/>
    <property type="match status" value="1"/>
</dbReference>
<gene>
    <name evidence="7" type="ORF">OSB1V03_LOCUS20800</name>
</gene>
<evidence type="ECO:0000256" key="1">
    <source>
        <dbReference type="ARBA" id="ARBA00004123"/>
    </source>
</evidence>
<name>A0A7R9QHR6_9ACAR</name>